<sequence>MKTNYVLALSGNDIFSGGGLYADLTTYTVHQLHGFVAVTCLTAMTDKGFEVIPTDSHVFAQQLASLKDVPFSAIKIGLLPNVEIAEQALEVIKLHQDIPVVLDPVLVCKETHDTEVSQLRDELLKFFSYVTIITPNLAEAQLLTNRDIKTVEEMKQAALILHDLGAKHVVIKGGNRLSKEKAIDVYYDGQDFIVLESPILSSNNVGAGCTFASSIASQLLLGRSPLEAVRLSKDFVFRAIETSDDYGVVQYEK</sequence>
<dbReference type="PANTHER" id="PTHR20858:SF19">
    <property type="entry name" value="PYRIDOXINE KINASE"/>
    <property type="match status" value="1"/>
</dbReference>
<dbReference type="GO" id="GO:0009228">
    <property type="term" value="P:thiamine biosynthetic process"/>
    <property type="evidence" value="ECO:0007669"/>
    <property type="project" value="InterPro"/>
</dbReference>
<dbReference type="OrthoDB" id="9810880at2"/>
<feature type="domain" description="Pyridoxamine kinase/Phosphomethylpyrimidine kinase" evidence="14">
    <location>
        <begin position="13"/>
        <end position="246"/>
    </location>
</feature>
<keyword evidence="8" id="KW-0460">Magnesium</keyword>
<keyword evidence="7" id="KW-0067">ATP-binding</keyword>
<dbReference type="CDD" id="cd01169">
    <property type="entry name" value="HMPP_kinase"/>
    <property type="match status" value="1"/>
</dbReference>
<keyword evidence="4" id="KW-0479">Metal-binding</keyword>
<dbReference type="GO" id="GO:0005829">
    <property type="term" value="C:cytosol"/>
    <property type="evidence" value="ECO:0007669"/>
    <property type="project" value="TreeGrafter"/>
</dbReference>
<reference evidence="15 16" key="1">
    <citation type="journal article" date="2018" name="Genome Biol. Evol.">
        <title>Complete Genome Sequence of Streptococcus ruminantium sp. nov. GUT-187T (=DSM 104980T =JCM 31869T), the Type Strain of S. ruminantium, and Comparison with Genome Sequences of Streptococcus suis Strains.</title>
        <authorList>
            <person name="Tohya M."/>
            <person name="Sekizaki T."/>
            <person name="Miyoshi-Akiyama T."/>
        </authorList>
    </citation>
    <scope>NUCLEOTIDE SEQUENCE [LARGE SCALE GENOMIC DNA]</scope>
    <source>
        <strain evidence="15 16">GUT187T</strain>
    </source>
</reference>
<dbReference type="AlphaFoldDB" id="A0A2Z5TNB8"/>
<dbReference type="GO" id="GO:0008902">
    <property type="term" value="F:hydroxymethylpyrimidine kinase activity"/>
    <property type="evidence" value="ECO:0007669"/>
    <property type="project" value="TreeGrafter"/>
</dbReference>
<dbReference type="GeneID" id="52228900"/>
<comment type="similarity">
    <text evidence="1">Belongs to the ThiD family.</text>
</comment>
<dbReference type="GO" id="GO:0046872">
    <property type="term" value="F:metal ion binding"/>
    <property type="evidence" value="ECO:0007669"/>
    <property type="project" value="UniProtKB-KW"/>
</dbReference>
<dbReference type="KEGG" id="srq:SR187_1620"/>
<keyword evidence="6 15" id="KW-0418">Kinase</keyword>
<dbReference type="EC" id="2.7.1.35" evidence="2"/>
<dbReference type="Gene3D" id="3.40.1190.20">
    <property type="match status" value="1"/>
</dbReference>
<evidence type="ECO:0000256" key="11">
    <source>
        <dbReference type="ARBA" id="ARBA00042396"/>
    </source>
</evidence>
<evidence type="ECO:0000256" key="9">
    <source>
        <dbReference type="ARBA" id="ARBA00042307"/>
    </source>
</evidence>
<evidence type="ECO:0000256" key="4">
    <source>
        <dbReference type="ARBA" id="ARBA00022723"/>
    </source>
</evidence>
<evidence type="ECO:0000313" key="16">
    <source>
        <dbReference type="Proteomes" id="UP000269331"/>
    </source>
</evidence>
<dbReference type="Pfam" id="PF08543">
    <property type="entry name" value="Phos_pyr_kin"/>
    <property type="match status" value="1"/>
</dbReference>
<dbReference type="EMBL" id="AP018400">
    <property type="protein sequence ID" value="BBA91955.1"/>
    <property type="molecule type" value="Genomic_DNA"/>
</dbReference>
<evidence type="ECO:0000256" key="7">
    <source>
        <dbReference type="ARBA" id="ARBA00022840"/>
    </source>
</evidence>
<keyword evidence="5" id="KW-0547">Nucleotide-binding</keyword>
<protein>
    <recommendedName>
        <fullName evidence="2">pyridoxal kinase</fullName>
        <ecNumber evidence="2">2.7.1.35</ecNumber>
    </recommendedName>
    <alternativeName>
        <fullName evidence="10">PN/PL/PM kinase</fullName>
    </alternativeName>
    <alternativeName>
        <fullName evidence="11">Pyridoxal kinase</fullName>
    </alternativeName>
    <alternativeName>
        <fullName evidence="9">Pyridoxamine kinase</fullName>
    </alternativeName>
    <alternativeName>
        <fullName evidence="12">Vitamin B6 kinase</fullName>
    </alternativeName>
</protein>
<evidence type="ECO:0000256" key="5">
    <source>
        <dbReference type="ARBA" id="ARBA00022741"/>
    </source>
</evidence>
<dbReference type="GO" id="GO:0008972">
    <property type="term" value="F:phosphomethylpyrimidine kinase activity"/>
    <property type="evidence" value="ECO:0007669"/>
    <property type="project" value="InterPro"/>
</dbReference>
<dbReference type="GO" id="GO:0005524">
    <property type="term" value="F:ATP binding"/>
    <property type="evidence" value="ECO:0007669"/>
    <property type="project" value="UniProtKB-KW"/>
</dbReference>
<keyword evidence="3" id="KW-0808">Transferase</keyword>
<comment type="catalytic activity">
    <reaction evidence="13">
        <text>pyridoxal + ATP = pyridoxal 5'-phosphate + ADP + H(+)</text>
        <dbReference type="Rhea" id="RHEA:10224"/>
        <dbReference type="ChEBI" id="CHEBI:15378"/>
        <dbReference type="ChEBI" id="CHEBI:17310"/>
        <dbReference type="ChEBI" id="CHEBI:30616"/>
        <dbReference type="ChEBI" id="CHEBI:456216"/>
        <dbReference type="ChEBI" id="CHEBI:597326"/>
        <dbReference type="EC" id="2.7.1.35"/>
    </reaction>
</comment>
<evidence type="ECO:0000256" key="8">
    <source>
        <dbReference type="ARBA" id="ARBA00022842"/>
    </source>
</evidence>
<dbReference type="InterPro" id="IPR004399">
    <property type="entry name" value="HMP/HMP-P_kinase_dom"/>
</dbReference>
<dbReference type="InterPro" id="IPR029056">
    <property type="entry name" value="Ribokinase-like"/>
</dbReference>
<proteinExistence type="inferred from homology"/>
<dbReference type="Proteomes" id="UP000269331">
    <property type="component" value="Chromosome"/>
</dbReference>
<organism evidence="15 16">
    <name type="scientific">Streptococcus ruminantium</name>
    <dbReference type="NCBI Taxonomy" id="1917441"/>
    <lineage>
        <taxon>Bacteria</taxon>
        <taxon>Bacillati</taxon>
        <taxon>Bacillota</taxon>
        <taxon>Bacilli</taxon>
        <taxon>Lactobacillales</taxon>
        <taxon>Streptococcaceae</taxon>
        <taxon>Streptococcus</taxon>
    </lineage>
</organism>
<dbReference type="RefSeq" id="WP_120171314.1">
    <property type="nucleotide sequence ID" value="NZ_AP018400.1"/>
</dbReference>
<dbReference type="GO" id="GO:0008478">
    <property type="term" value="F:pyridoxal kinase activity"/>
    <property type="evidence" value="ECO:0007669"/>
    <property type="project" value="UniProtKB-EC"/>
</dbReference>
<evidence type="ECO:0000256" key="3">
    <source>
        <dbReference type="ARBA" id="ARBA00022679"/>
    </source>
</evidence>
<accession>A0A2Z5TNB8</accession>
<evidence type="ECO:0000313" key="15">
    <source>
        <dbReference type="EMBL" id="BBA91955.1"/>
    </source>
</evidence>
<name>A0A2Z5TNB8_9STRE</name>
<evidence type="ECO:0000256" key="10">
    <source>
        <dbReference type="ARBA" id="ARBA00042348"/>
    </source>
</evidence>
<dbReference type="PANTHER" id="PTHR20858">
    <property type="entry name" value="PHOSPHOMETHYLPYRIMIDINE KINASE"/>
    <property type="match status" value="1"/>
</dbReference>
<gene>
    <name evidence="15" type="ORF">SR187_1620</name>
</gene>
<evidence type="ECO:0000256" key="1">
    <source>
        <dbReference type="ARBA" id="ARBA00009879"/>
    </source>
</evidence>
<evidence type="ECO:0000259" key="14">
    <source>
        <dbReference type="Pfam" id="PF08543"/>
    </source>
</evidence>
<evidence type="ECO:0000256" key="6">
    <source>
        <dbReference type="ARBA" id="ARBA00022777"/>
    </source>
</evidence>
<dbReference type="SUPFAM" id="SSF53613">
    <property type="entry name" value="Ribokinase-like"/>
    <property type="match status" value="1"/>
</dbReference>
<dbReference type="NCBIfam" id="NF009078">
    <property type="entry name" value="PRK12413.1"/>
    <property type="match status" value="1"/>
</dbReference>
<dbReference type="InterPro" id="IPR013749">
    <property type="entry name" value="PM/HMP-P_kinase-1"/>
</dbReference>
<evidence type="ECO:0000256" key="13">
    <source>
        <dbReference type="ARBA" id="ARBA00049293"/>
    </source>
</evidence>
<evidence type="ECO:0000256" key="12">
    <source>
        <dbReference type="ARBA" id="ARBA00042531"/>
    </source>
</evidence>
<evidence type="ECO:0000256" key="2">
    <source>
        <dbReference type="ARBA" id="ARBA00012104"/>
    </source>
</evidence>